<name>A0A8J2P787_9HEXA</name>
<dbReference type="SMART" id="SM00018">
    <property type="entry name" value="PD"/>
    <property type="match status" value="1"/>
</dbReference>
<dbReference type="PANTHER" id="PTHR22762">
    <property type="entry name" value="ALPHA-GLUCOSIDASE"/>
    <property type="match status" value="1"/>
</dbReference>
<protein>
    <recommendedName>
        <fullName evidence="4">P-type domain-containing protein</fullName>
    </recommendedName>
</protein>
<dbReference type="PANTHER" id="PTHR22762:SF133">
    <property type="entry name" value="P-TYPE DOMAIN-CONTAINING PROTEIN"/>
    <property type="match status" value="1"/>
</dbReference>
<organism evidence="5 6">
    <name type="scientific">Allacma fusca</name>
    <dbReference type="NCBI Taxonomy" id="39272"/>
    <lineage>
        <taxon>Eukaryota</taxon>
        <taxon>Metazoa</taxon>
        <taxon>Ecdysozoa</taxon>
        <taxon>Arthropoda</taxon>
        <taxon>Hexapoda</taxon>
        <taxon>Collembola</taxon>
        <taxon>Symphypleona</taxon>
        <taxon>Sminthuridae</taxon>
        <taxon>Allacma</taxon>
    </lineage>
</organism>
<dbReference type="CDD" id="cd00111">
    <property type="entry name" value="Trefoil"/>
    <property type="match status" value="1"/>
</dbReference>
<keyword evidence="3" id="KW-0732">Signal</keyword>
<sequence length="405" mass="45106">MGSLMYVVLLALCLTVSAQQCLPDFERIDCLPETGASEQACLARGCTWCESGADGLDVPSCYLPESYGYKIDGDVETTPKGFRLTLKRNTNISYFGDDAETLNFEAEFQSNTRLRIKITDGTPRFEVPVEIGAASGGNANPLYEVQTSNNPVFSFKVVRKSTGAVLFDTSLGGLTFSNQFLQIATRLPTKNLYGIGENEQHSFRHKFDQYYTWPLYTRDQPPNSNDNMYSVHPRYTVLENDGSAHGVVIMNSNAQEFITIPSPSLLYRTIGGILDIYFFFGPTPENVVEQYTEAVGRTPLPPYWSLGFHLSRIGYGELERMIAAVNRTAAARIPQDVQFGDSEIMERQLDFTIGPAFKDLPAYVQELKSKGIKFIPIQLRDPYGQKLPVIFQIIPSNPLGNGGIF</sequence>
<comment type="caution">
    <text evidence="1">Lacks conserved residue(s) required for the propagation of feature annotation.</text>
</comment>
<evidence type="ECO:0000256" key="1">
    <source>
        <dbReference type="PROSITE-ProRule" id="PRU00779"/>
    </source>
</evidence>
<dbReference type="Pfam" id="PF00088">
    <property type="entry name" value="Trefoil"/>
    <property type="match status" value="1"/>
</dbReference>
<accession>A0A8J2P787</accession>
<feature type="domain" description="P-type" evidence="4">
    <location>
        <begin position="19"/>
        <end position="65"/>
    </location>
</feature>
<dbReference type="CDD" id="cd14752">
    <property type="entry name" value="GH31_N"/>
    <property type="match status" value="1"/>
</dbReference>
<keyword evidence="2" id="KW-0378">Hydrolase</keyword>
<reference evidence="5" key="1">
    <citation type="submission" date="2021-06" db="EMBL/GenBank/DDBJ databases">
        <authorList>
            <person name="Hodson N. C."/>
            <person name="Mongue J. A."/>
            <person name="Jaron S. K."/>
        </authorList>
    </citation>
    <scope>NUCLEOTIDE SEQUENCE</scope>
</reference>
<comment type="similarity">
    <text evidence="2">Belongs to the glycosyl hydrolase 31 family.</text>
</comment>
<dbReference type="OrthoDB" id="1334205at2759"/>
<dbReference type="InterPro" id="IPR000519">
    <property type="entry name" value="P_trefoil_dom"/>
</dbReference>
<comment type="caution">
    <text evidence="5">The sequence shown here is derived from an EMBL/GenBank/DDBJ whole genome shotgun (WGS) entry which is preliminary data.</text>
</comment>
<dbReference type="Proteomes" id="UP000708208">
    <property type="component" value="Unassembled WGS sequence"/>
</dbReference>
<proteinExistence type="inferred from homology"/>
<dbReference type="GO" id="GO:0004558">
    <property type="term" value="F:alpha-1,4-glucosidase activity"/>
    <property type="evidence" value="ECO:0007669"/>
    <property type="project" value="TreeGrafter"/>
</dbReference>
<feature type="signal peptide" evidence="3">
    <location>
        <begin position="1"/>
        <end position="18"/>
    </location>
</feature>
<dbReference type="InterPro" id="IPR000322">
    <property type="entry name" value="Glyco_hydro_31_TIM"/>
</dbReference>
<dbReference type="Pfam" id="PF01055">
    <property type="entry name" value="Glyco_hydro_31_2nd"/>
    <property type="match status" value="1"/>
</dbReference>
<evidence type="ECO:0000313" key="5">
    <source>
        <dbReference type="EMBL" id="CAG7733774.1"/>
    </source>
</evidence>
<dbReference type="EMBL" id="CAJVCH010255890">
    <property type="protein sequence ID" value="CAG7733774.1"/>
    <property type="molecule type" value="Genomic_DNA"/>
</dbReference>
<dbReference type="GO" id="GO:0005975">
    <property type="term" value="P:carbohydrate metabolic process"/>
    <property type="evidence" value="ECO:0007669"/>
    <property type="project" value="InterPro"/>
</dbReference>
<dbReference type="PROSITE" id="PS51448">
    <property type="entry name" value="P_TREFOIL_2"/>
    <property type="match status" value="1"/>
</dbReference>
<evidence type="ECO:0000259" key="4">
    <source>
        <dbReference type="PROSITE" id="PS51448"/>
    </source>
</evidence>
<keyword evidence="2" id="KW-0326">Glycosidase</keyword>
<evidence type="ECO:0000256" key="3">
    <source>
        <dbReference type="SAM" id="SignalP"/>
    </source>
</evidence>
<evidence type="ECO:0000313" key="6">
    <source>
        <dbReference type="Proteomes" id="UP000708208"/>
    </source>
</evidence>
<evidence type="ECO:0000256" key="2">
    <source>
        <dbReference type="RuleBase" id="RU361185"/>
    </source>
</evidence>
<keyword evidence="6" id="KW-1185">Reference proteome</keyword>
<dbReference type="AlphaFoldDB" id="A0A8J2P787"/>
<feature type="chain" id="PRO_5035262360" description="P-type domain-containing protein" evidence="3">
    <location>
        <begin position="19"/>
        <end position="405"/>
    </location>
</feature>
<gene>
    <name evidence="5" type="ORF">AFUS01_LOCUS22197</name>
</gene>